<keyword evidence="3" id="KW-0560">Oxidoreductase</keyword>
<keyword evidence="1" id="KW-0479">Metal-binding</keyword>
<proteinExistence type="predicted"/>
<dbReference type="PROSITE" id="PS51393">
    <property type="entry name" value="LIPOXYGENASE_3"/>
    <property type="match status" value="1"/>
</dbReference>
<dbReference type="InterPro" id="IPR000907">
    <property type="entry name" value="LipOase"/>
</dbReference>
<keyword evidence="2" id="KW-0223">Dioxygenase</keyword>
<evidence type="ECO:0000259" key="4">
    <source>
        <dbReference type="PROSITE" id="PS51393"/>
    </source>
</evidence>
<organism evidence="5 6">
    <name type="scientific">Lates calcarifer</name>
    <name type="common">Barramundi</name>
    <name type="synonym">Holocentrus calcarifer</name>
    <dbReference type="NCBI Taxonomy" id="8187"/>
    <lineage>
        <taxon>Eukaryota</taxon>
        <taxon>Metazoa</taxon>
        <taxon>Chordata</taxon>
        <taxon>Craniata</taxon>
        <taxon>Vertebrata</taxon>
        <taxon>Euteleostomi</taxon>
        <taxon>Actinopterygii</taxon>
        <taxon>Neopterygii</taxon>
        <taxon>Teleostei</taxon>
        <taxon>Neoteleostei</taxon>
        <taxon>Acanthomorphata</taxon>
        <taxon>Carangaria</taxon>
        <taxon>Carangaria incertae sedis</taxon>
        <taxon>Centropomidae</taxon>
        <taxon>Lates</taxon>
    </lineage>
</organism>
<evidence type="ECO:0000313" key="5">
    <source>
        <dbReference type="Ensembl" id="ENSLCAP00010015075.1"/>
    </source>
</evidence>
<dbReference type="InterPro" id="IPR036226">
    <property type="entry name" value="LipOase_C_sf"/>
</dbReference>
<dbReference type="Ensembl" id="ENSLCAT00010015392.1">
    <property type="protein sequence ID" value="ENSLCAP00010015075.1"/>
    <property type="gene ID" value="ENSLCAG00010007136.1"/>
</dbReference>
<sequence>MVMFTASAQHAAVNNAQLDYFGWMPNAPLGLMLSTVCSFPDVNSTMHGLATVYLLSKKPADFIRTDTHFTQSVPVETVARFRSDLKRLSCDIRTRNVDLKLPYVYLDPASVEDSVTC</sequence>
<accession>A0A4W6CRG2</accession>
<dbReference type="PANTHER" id="PTHR11771">
    <property type="entry name" value="LIPOXYGENASE"/>
    <property type="match status" value="1"/>
</dbReference>
<dbReference type="InParanoid" id="A0A4W6CRG2"/>
<feature type="domain" description="Lipoxygenase" evidence="4">
    <location>
        <begin position="1"/>
        <end position="117"/>
    </location>
</feature>
<name>A0A4W6CRG2_LATCA</name>
<evidence type="ECO:0000256" key="2">
    <source>
        <dbReference type="ARBA" id="ARBA00022964"/>
    </source>
</evidence>
<keyword evidence="6" id="KW-1185">Reference proteome</keyword>
<dbReference type="InterPro" id="IPR013819">
    <property type="entry name" value="LipOase_C"/>
</dbReference>
<dbReference type="GO" id="GO:0046872">
    <property type="term" value="F:metal ion binding"/>
    <property type="evidence" value="ECO:0007669"/>
    <property type="project" value="UniProtKB-KW"/>
</dbReference>
<dbReference type="GeneTree" id="ENSGT00940000166257"/>
<dbReference type="Gene3D" id="1.20.245.10">
    <property type="entry name" value="Lipoxygenase-1, Domain 5"/>
    <property type="match status" value="1"/>
</dbReference>
<reference evidence="6" key="1">
    <citation type="submission" date="2015-09" db="EMBL/GenBank/DDBJ databases">
        <authorList>
            <person name="Sai Rama Sridatta P."/>
        </authorList>
    </citation>
    <scope>NUCLEOTIDE SEQUENCE [LARGE SCALE GENOMIC DNA]</scope>
</reference>
<evidence type="ECO:0000313" key="6">
    <source>
        <dbReference type="Proteomes" id="UP000314980"/>
    </source>
</evidence>
<dbReference type="Proteomes" id="UP000314980">
    <property type="component" value="Unassembled WGS sequence"/>
</dbReference>
<reference evidence="5" key="2">
    <citation type="submission" date="2025-08" db="UniProtKB">
        <authorList>
            <consortium name="Ensembl"/>
        </authorList>
    </citation>
    <scope>IDENTIFICATION</scope>
</reference>
<dbReference type="SUPFAM" id="SSF48484">
    <property type="entry name" value="Lipoxigenase"/>
    <property type="match status" value="1"/>
</dbReference>
<reference evidence="5" key="3">
    <citation type="submission" date="2025-09" db="UniProtKB">
        <authorList>
            <consortium name="Ensembl"/>
        </authorList>
    </citation>
    <scope>IDENTIFICATION</scope>
</reference>
<dbReference type="GO" id="GO:0034440">
    <property type="term" value="P:lipid oxidation"/>
    <property type="evidence" value="ECO:0007669"/>
    <property type="project" value="InterPro"/>
</dbReference>
<dbReference type="GO" id="GO:0016702">
    <property type="term" value="F:oxidoreductase activity, acting on single donors with incorporation of molecular oxygen, incorporation of two atoms of oxygen"/>
    <property type="evidence" value="ECO:0007669"/>
    <property type="project" value="InterPro"/>
</dbReference>
<dbReference type="AlphaFoldDB" id="A0A4W6CRG2"/>
<protein>
    <recommendedName>
        <fullName evidence="4">Lipoxygenase domain-containing protein</fullName>
    </recommendedName>
</protein>
<evidence type="ECO:0000256" key="1">
    <source>
        <dbReference type="ARBA" id="ARBA00022723"/>
    </source>
</evidence>
<evidence type="ECO:0000256" key="3">
    <source>
        <dbReference type="ARBA" id="ARBA00023002"/>
    </source>
</evidence>